<feature type="transmembrane region" description="Helical" evidence="9">
    <location>
        <begin position="446"/>
        <end position="464"/>
    </location>
</feature>
<keyword evidence="4" id="KW-0378">Hydrolase</keyword>
<feature type="region of interest" description="Disordered" evidence="8">
    <location>
        <begin position="51"/>
        <end position="82"/>
    </location>
</feature>
<dbReference type="GO" id="GO:0033619">
    <property type="term" value="P:membrane protein proteolysis"/>
    <property type="evidence" value="ECO:0007669"/>
    <property type="project" value="TreeGrafter"/>
</dbReference>
<evidence type="ECO:0000313" key="11">
    <source>
        <dbReference type="Proteomes" id="UP000234275"/>
    </source>
</evidence>
<evidence type="ECO:0000256" key="7">
    <source>
        <dbReference type="ARBA" id="ARBA00023136"/>
    </source>
</evidence>
<dbReference type="AlphaFoldDB" id="A0A2I2G8H3"/>
<keyword evidence="3 9" id="KW-0812">Transmembrane</keyword>
<dbReference type="InterPro" id="IPR007369">
    <property type="entry name" value="Peptidase_A22B_SPP"/>
</dbReference>
<dbReference type="EMBL" id="MSFO01000004">
    <property type="protein sequence ID" value="PLB49182.1"/>
    <property type="molecule type" value="Genomic_DNA"/>
</dbReference>
<keyword evidence="6 9" id="KW-1133">Transmembrane helix</keyword>
<feature type="region of interest" description="Disordered" evidence="8">
    <location>
        <begin position="567"/>
        <end position="633"/>
    </location>
</feature>
<dbReference type="GO" id="GO:0042500">
    <property type="term" value="F:aspartic endopeptidase activity, intramembrane cleaving"/>
    <property type="evidence" value="ECO:0007669"/>
    <property type="project" value="InterPro"/>
</dbReference>
<reference evidence="10 11" key="1">
    <citation type="submission" date="2016-12" db="EMBL/GenBank/DDBJ databases">
        <title>The genomes of Aspergillus section Nigri reveals drivers in fungal speciation.</title>
        <authorList>
            <consortium name="DOE Joint Genome Institute"/>
            <person name="Vesth T.C."/>
            <person name="Nybo J."/>
            <person name="Theobald S."/>
            <person name="Brandl J."/>
            <person name="Frisvad J.C."/>
            <person name="Nielsen K.F."/>
            <person name="Lyhne E.K."/>
            <person name="Kogle M.E."/>
            <person name="Kuo A."/>
            <person name="Riley R."/>
            <person name="Clum A."/>
            <person name="Nolan M."/>
            <person name="Lipzen A."/>
            <person name="Salamov A."/>
            <person name="Henrissat B."/>
            <person name="Wiebenga A."/>
            <person name="De Vries R.P."/>
            <person name="Grigoriev I.V."/>
            <person name="Mortensen U.H."/>
            <person name="Andersen M.R."/>
            <person name="Baker S.E."/>
        </authorList>
    </citation>
    <scope>NUCLEOTIDE SEQUENCE [LARGE SCALE GENOMIC DNA]</scope>
    <source>
        <strain evidence="10 11">IBT 23096</strain>
    </source>
</reference>
<sequence>MDEVSPFAEFLGQAIYHLTAVKPLVPTYAHLLVSALFPIYIGAHASLSRPTSAAKRPKNTENDESEDEDDEDQEGESKGKMESLEPSDAIMFPLTAGLTLGGLYLVIKYMGAELLNKILGFYFSQMGMFFAVAFLRDCLSVFRSFAFPQTYTYGGKLWKVQQSDRVFKIAGGNAASDSSEARRSPLPGILGSIPLPESTINFLWTYRSVLYQKAKFKINIHRICKGQVSVDILDLFSTLLALPAVGYFAFVEKPWWLTNFLGFSFCYGVLQFMSPSTFLTGSLILGSLFFYDIYFVYFTPLMVTVAKSLDVPIKLLFPRPAGPNQPPDTVSLAMLGLGDIVIPGMMVGHALRFDLYLYYLRKGYQKAKAEGNEEEPVKPVYQSARGGWGERFWTKPIKSQEAELEPPYQDARLFPKTYFKASIVGYLAGMIATLVVMQCFNHPQPALLYLVPGVLISLWGTAFVKGDIHHMWNFSDSEEDEEDEEADSDDKEKEKQEEEDKNVGFFSKLFNRYQRAADKAQKSEEASKKSNDMKKSDKAGEKKSDKHGKAKDKDLDLFSFSFYIPRKSKSAKSAAKPAETDKATDDSKSSSPRTDSPVEDENWAVISSLGPDNEPPTKRQRRSPRHAAKTAAN</sequence>
<feature type="region of interest" description="Disordered" evidence="8">
    <location>
        <begin position="517"/>
        <end position="550"/>
    </location>
</feature>
<keyword evidence="11" id="KW-1185">Reference proteome</keyword>
<dbReference type="SMART" id="SM00730">
    <property type="entry name" value="PSN"/>
    <property type="match status" value="1"/>
</dbReference>
<evidence type="ECO:0000256" key="3">
    <source>
        <dbReference type="ARBA" id="ARBA00022692"/>
    </source>
</evidence>
<dbReference type="PANTHER" id="PTHR12174">
    <property type="entry name" value="SIGNAL PEPTIDE PEPTIDASE"/>
    <property type="match status" value="1"/>
</dbReference>
<feature type="transmembrane region" description="Helical" evidence="9">
    <location>
        <begin position="232"/>
        <end position="250"/>
    </location>
</feature>
<evidence type="ECO:0000256" key="2">
    <source>
        <dbReference type="ARBA" id="ARBA00006859"/>
    </source>
</evidence>
<evidence type="ECO:0000256" key="4">
    <source>
        <dbReference type="ARBA" id="ARBA00022801"/>
    </source>
</evidence>
<feature type="transmembrane region" description="Helical" evidence="9">
    <location>
        <begin position="418"/>
        <end position="440"/>
    </location>
</feature>
<evidence type="ECO:0000256" key="9">
    <source>
        <dbReference type="SAM" id="Phobius"/>
    </source>
</evidence>
<feature type="compositionally biased region" description="Basic residues" evidence="8">
    <location>
        <begin position="618"/>
        <end position="633"/>
    </location>
</feature>
<dbReference type="InterPro" id="IPR006639">
    <property type="entry name" value="Preselin/SPP"/>
</dbReference>
<feature type="compositionally biased region" description="Acidic residues" evidence="8">
    <location>
        <begin position="62"/>
        <end position="74"/>
    </location>
</feature>
<dbReference type="RefSeq" id="XP_024704484.1">
    <property type="nucleotide sequence ID" value="XM_024849228.1"/>
</dbReference>
<accession>A0A2I2G8H3</accession>
<evidence type="ECO:0000256" key="8">
    <source>
        <dbReference type="SAM" id="MobiDB-lite"/>
    </source>
</evidence>
<feature type="region of interest" description="Disordered" evidence="8">
    <location>
        <begin position="475"/>
        <end position="500"/>
    </location>
</feature>
<protein>
    <recommendedName>
        <fullName evidence="12">Signal peptide peptidase</fullName>
    </recommendedName>
</protein>
<feature type="compositionally biased region" description="Basic and acidic residues" evidence="8">
    <location>
        <begin position="578"/>
        <end position="588"/>
    </location>
</feature>
<evidence type="ECO:0000313" key="10">
    <source>
        <dbReference type="EMBL" id="PLB49182.1"/>
    </source>
</evidence>
<keyword evidence="7 9" id="KW-0472">Membrane</keyword>
<dbReference type="PANTHER" id="PTHR12174:SF23">
    <property type="entry name" value="MINOR HISTOCOMPATIBILITY ANTIGEN H13"/>
    <property type="match status" value="1"/>
</dbReference>
<feature type="transmembrane region" description="Helical" evidence="9">
    <location>
        <begin position="89"/>
        <end position="107"/>
    </location>
</feature>
<dbReference type="OrthoDB" id="29661at2759"/>
<proteinExistence type="inferred from homology"/>
<dbReference type="Proteomes" id="UP000234275">
    <property type="component" value="Unassembled WGS sequence"/>
</dbReference>
<dbReference type="VEuPathDB" id="FungiDB:P170DRAFT_436808"/>
<feature type="transmembrane region" description="Helical" evidence="9">
    <location>
        <begin position="329"/>
        <end position="351"/>
    </location>
</feature>
<feature type="compositionally biased region" description="Basic and acidic residues" evidence="8">
    <location>
        <begin position="517"/>
        <end position="544"/>
    </location>
</feature>
<feature type="compositionally biased region" description="Acidic residues" evidence="8">
    <location>
        <begin position="476"/>
        <end position="489"/>
    </location>
</feature>
<comment type="similarity">
    <text evidence="2">Belongs to the peptidase A22B family.</text>
</comment>
<comment type="caution">
    <text evidence="10">The sequence shown here is derived from an EMBL/GenBank/DDBJ whole genome shotgun (WGS) entry which is preliminary data.</text>
</comment>
<dbReference type="GO" id="GO:0098554">
    <property type="term" value="C:cytoplasmic side of endoplasmic reticulum membrane"/>
    <property type="evidence" value="ECO:0007669"/>
    <property type="project" value="TreeGrafter"/>
</dbReference>
<evidence type="ECO:0000256" key="1">
    <source>
        <dbReference type="ARBA" id="ARBA00004477"/>
    </source>
</evidence>
<name>A0A2I2G8H3_9EURO</name>
<organism evidence="10 11">
    <name type="scientific">Aspergillus steynii IBT 23096</name>
    <dbReference type="NCBI Taxonomy" id="1392250"/>
    <lineage>
        <taxon>Eukaryota</taxon>
        <taxon>Fungi</taxon>
        <taxon>Dikarya</taxon>
        <taxon>Ascomycota</taxon>
        <taxon>Pezizomycotina</taxon>
        <taxon>Eurotiomycetes</taxon>
        <taxon>Eurotiomycetidae</taxon>
        <taxon>Eurotiales</taxon>
        <taxon>Aspergillaceae</taxon>
        <taxon>Aspergillus</taxon>
        <taxon>Aspergillus subgen. Circumdati</taxon>
    </lineage>
</organism>
<dbReference type="GeneID" id="36556927"/>
<evidence type="ECO:0000256" key="5">
    <source>
        <dbReference type="ARBA" id="ARBA00022824"/>
    </source>
</evidence>
<dbReference type="GO" id="GO:0006465">
    <property type="term" value="P:signal peptide processing"/>
    <property type="evidence" value="ECO:0007669"/>
    <property type="project" value="TreeGrafter"/>
</dbReference>
<feature type="transmembrane region" description="Helical" evidence="9">
    <location>
        <begin position="285"/>
        <end position="309"/>
    </location>
</feature>
<evidence type="ECO:0000256" key="6">
    <source>
        <dbReference type="ARBA" id="ARBA00022989"/>
    </source>
</evidence>
<feature type="transmembrane region" description="Helical" evidence="9">
    <location>
        <begin position="256"/>
        <end position="273"/>
    </location>
</feature>
<dbReference type="Pfam" id="PF04258">
    <property type="entry name" value="Peptidase_A22B"/>
    <property type="match status" value="1"/>
</dbReference>
<keyword evidence="5" id="KW-0256">Endoplasmic reticulum</keyword>
<feature type="compositionally biased region" description="Basic and acidic residues" evidence="8">
    <location>
        <begin position="490"/>
        <end position="500"/>
    </location>
</feature>
<gene>
    <name evidence="10" type="ORF">P170DRAFT_436808</name>
</gene>
<feature type="transmembrane region" description="Helical" evidence="9">
    <location>
        <begin position="119"/>
        <end position="135"/>
    </location>
</feature>
<comment type="subcellular location">
    <subcellularLocation>
        <location evidence="1">Endoplasmic reticulum membrane</location>
        <topology evidence="1">Multi-pass membrane protein</topology>
    </subcellularLocation>
</comment>
<evidence type="ECO:0008006" key="12">
    <source>
        <dbReference type="Google" id="ProtNLM"/>
    </source>
</evidence>
<dbReference type="STRING" id="1392250.A0A2I2G8H3"/>
<dbReference type="GO" id="GO:0098553">
    <property type="term" value="C:lumenal side of endoplasmic reticulum membrane"/>
    <property type="evidence" value="ECO:0007669"/>
    <property type="project" value="TreeGrafter"/>
</dbReference>